<comment type="caution">
    <text evidence="1">The sequence shown here is derived from an EMBL/GenBank/DDBJ whole genome shotgun (WGS) entry which is preliminary data.</text>
</comment>
<keyword evidence="2" id="KW-1185">Reference proteome</keyword>
<name>A0A4C1X3N0_EUMVA</name>
<evidence type="ECO:0000313" key="2">
    <source>
        <dbReference type="Proteomes" id="UP000299102"/>
    </source>
</evidence>
<evidence type="ECO:0000313" key="1">
    <source>
        <dbReference type="EMBL" id="GBP56855.1"/>
    </source>
</evidence>
<accession>A0A4C1X3N0</accession>
<dbReference type="OrthoDB" id="7382669at2759"/>
<protein>
    <recommendedName>
        <fullName evidence="3">Reverse transcriptase domain-containing protein</fullName>
    </recommendedName>
</protein>
<dbReference type="Proteomes" id="UP000299102">
    <property type="component" value="Unassembled WGS sequence"/>
</dbReference>
<organism evidence="1 2">
    <name type="scientific">Eumeta variegata</name>
    <name type="common">Bagworm moth</name>
    <name type="synonym">Eumeta japonica</name>
    <dbReference type="NCBI Taxonomy" id="151549"/>
    <lineage>
        <taxon>Eukaryota</taxon>
        <taxon>Metazoa</taxon>
        <taxon>Ecdysozoa</taxon>
        <taxon>Arthropoda</taxon>
        <taxon>Hexapoda</taxon>
        <taxon>Insecta</taxon>
        <taxon>Pterygota</taxon>
        <taxon>Neoptera</taxon>
        <taxon>Endopterygota</taxon>
        <taxon>Lepidoptera</taxon>
        <taxon>Glossata</taxon>
        <taxon>Ditrysia</taxon>
        <taxon>Tineoidea</taxon>
        <taxon>Psychidae</taxon>
        <taxon>Oiketicinae</taxon>
        <taxon>Eumeta</taxon>
    </lineage>
</organism>
<dbReference type="EMBL" id="BGZK01000702">
    <property type="protein sequence ID" value="GBP56855.1"/>
    <property type="molecule type" value="Genomic_DNA"/>
</dbReference>
<sequence>MRKMLPTTRLSKKIILDMLRLLKERTCMNVRPPGSIIVLDSLLPEIRDLGVYVQAFADDVVLMFSGQSASVLEAEANRALAYVKD</sequence>
<dbReference type="AlphaFoldDB" id="A0A4C1X3N0"/>
<evidence type="ECO:0008006" key="3">
    <source>
        <dbReference type="Google" id="ProtNLM"/>
    </source>
</evidence>
<proteinExistence type="predicted"/>
<gene>
    <name evidence="1" type="ORF">EVAR_41491_1</name>
</gene>
<reference evidence="1 2" key="1">
    <citation type="journal article" date="2019" name="Commun. Biol.">
        <title>The bagworm genome reveals a unique fibroin gene that provides high tensile strength.</title>
        <authorList>
            <person name="Kono N."/>
            <person name="Nakamura H."/>
            <person name="Ohtoshi R."/>
            <person name="Tomita M."/>
            <person name="Numata K."/>
            <person name="Arakawa K."/>
        </authorList>
    </citation>
    <scope>NUCLEOTIDE SEQUENCE [LARGE SCALE GENOMIC DNA]</scope>
</reference>